<accession>A0ABY8UR36</accession>
<organism evidence="5 6">
    <name type="scientific">Tetradesmus obliquus</name>
    <name type="common">Green alga</name>
    <name type="synonym">Acutodesmus obliquus</name>
    <dbReference type="NCBI Taxonomy" id="3088"/>
    <lineage>
        <taxon>Eukaryota</taxon>
        <taxon>Viridiplantae</taxon>
        <taxon>Chlorophyta</taxon>
        <taxon>core chlorophytes</taxon>
        <taxon>Chlorophyceae</taxon>
        <taxon>CS clade</taxon>
        <taxon>Sphaeropleales</taxon>
        <taxon>Scenedesmaceae</taxon>
        <taxon>Tetradesmus</taxon>
    </lineage>
</organism>
<protein>
    <recommendedName>
        <fullName evidence="4">Methyltransferase type 11 domain-containing protein</fullName>
    </recommendedName>
</protein>
<keyword evidence="6" id="KW-1185">Reference proteome</keyword>
<dbReference type="InterPro" id="IPR051419">
    <property type="entry name" value="Lys/N-term_MeTrsfase_sf"/>
</dbReference>
<name>A0ABY8UR36_TETOB</name>
<reference evidence="5 6" key="1">
    <citation type="submission" date="2023-05" db="EMBL/GenBank/DDBJ databases">
        <title>A 100% complete, gapless, phased diploid assembly of the Scenedesmus obliquus UTEX 3031 genome.</title>
        <authorList>
            <person name="Biondi T.C."/>
            <person name="Hanschen E.R."/>
            <person name="Kwon T."/>
            <person name="Eng W."/>
            <person name="Kruse C.P.S."/>
            <person name="Koehler S.I."/>
            <person name="Kunde Y."/>
            <person name="Gleasner C.D."/>
            <person name="You Mak K.T."/>
            <person name="Polle J."/>
            <person name="Hovde B.T."/>
            <person name="Starkenburg S.R."/>
        </authorList>
    </citation>
    <scope>NUCLEOTIDE SEQUENCE [LARGE SCALE GENOMIC DNA]</scope>
    <source>
        <strain evidence="5 6">DOE0152z</strain>
    </source>
</reference>
<evidence type="ECO:0000259" key="4">
    <source>
        <dbReference type="Pfam" id="PF08241"/>
    </source>
</evidence>
<dbReference type="PANTHER" id="PTHR12176">
    <property type="entry name" value="SAM-DEPENDENT METHYLTRANSFERASE SUPERFAMILY PROTEIN"/>
    <property type="match status" value="1"/>
</dbReference>
<keyword evidence="2" id="KW-0489">Methyltransferase</keyword>
<evidence type="ECO:0000313" key="5">
    <source>
        <dbReference type="EMBL" id="WIA23800.1"/>
    </source>
</evidence>
<dbReference type="PANTHER" id="PTHR12176:SF79">
    <property type="entry name" value="METHYLTRANSFERASE TYPE 11 DOMAIN-CONTAINING PROTEIN"/>
    <property type="match status" value="1"/>
</dbReference>
<sequence length="272" mass="29691">MQQAAAAAAATEGGATHIVKDYGQASYWDRRYEEEVGLNKFEWYQSYDSLQPILEKHLGQDGHVLQVGVGTSELQAELISRSGFKSSFVGVGTSELQAELITRSGFKGSFVNTDISAVAVAHMQQLHAGWPQLTYQVADAKHMPEFADASFDTVIDKGTLDAIRCGPTADEDSAAMMLELYRVLRPGGVMMMITYGPPFVRLPWMLLPGMDWDLQVYMLGNVDGEPSLGHFPTLTPGIRGPIAAQDLAPPPDVQDWNKLHFVYVATKAAAAQ</sequence>
<dbReference type="Pfam" id="PF08241">
    <property type="entry name" value="Methyltransf_11"/>
    <property type="match status" value="1"/>
</dbReference>
<evidence type="ECO:0000256" key="1">
    <source>
        <dbReference type="ARBA" id="ARBA00008361"/>
    </source>
</evidence>
<evidence type="ECO:0000313" key="6">
    <source>
        <dbReference type="Proteomes" id="UP001244341"/>
    </source>
</evidence>
<dbReference type="InterPro" id="IPR029063">
    <property type="entry name" value="SAM-dependent_MTases_sf"/>
</dbReference>
<dbReference type="EMBL" id="CP126224">
    <property type="protein sequence ID" value="WIA23800.1"/>
    <property type="molecule type" value="Genomic_DNA"/>
</dbReference>
<comment type="similarity">
    <text evidence="1">Belongs to the methyltransferase superfamily.</text>
</comment>
<evidence type="ECO:0000256" key="2">
    <source>
        <dbReference type="ARBA" id="ARBA00022603"/>
    </source>
</evidence>
<dbReference type="Proteomes" id="UP001244341">
    <property type="component" value="Chromosome 17b"/>
</dbReference>
<gene>
    <name evidence="5" type="ORF">OEZ85_013476</name>
</gene>
<dbReference type="SUPFAM" id="SSF53335">
    <property type="entry name" value="S-adenosyl-L-methionine-dependent methyltransferases"/>
    <property type="match status" value="1"/>
</dbReference>
<dbReference type="CDD" id="cd02440">
    <property type="entry name" value="AdoMet_MTases"/>
    <property type="match status" value="1"/>
</dbReference>
<dbReference type="InterPro" id="IPR013216">
    <property type="entry name" value="Methyltransf_11"/>
</dbReference>
<dbReference type="Gene3D" id="3.40.50.150">
    <property type="entry name" value="Vaccinia Virus protein VP39"/>
    <property type="match status" value="1"/>
</dbReference>
<evidence type="ECO:0000256" key="3">
    <source>
        <dbReference type="ARBA" id="ARBA00022679"/>
    </source>
</evidence>
<feature type="domain" description="Methyltransferase type 11" evidence="4">
    <location>
        <begin position="89"/>
        <end position="191"/>
    </location>
</feature>
<keyword evidence="3" id="KW-0808">Transferase</keyword>
<proteinExistence type="inferred from homology"/>